<dbReference type="OMA" id="YPRFLEY"/>
<dbReference type="Gene3D" id="3.40.50.720">
    <property type="entry name" value="NAD(P)-binding Rossmann-like Domain"/>
    <property type="match status" value="1"/>
</dbReference>
<name>U5DDB8_AMBTC</name>
<dbReference type="PANTHER" id="PTHR43205">
    <property type="entry name" value="PROSTAGLANDIN REDUCTASE"/>
    <property type="match status" value="1"/>
</dbReference>
<dbReference type="InterPro" id="IPR045010">
    <property type="entry name" value="MDR_fam"/>
</dbReference>
<dbReference type="eggNOG" id="KOG1196">
    <property type="taxonomic scope" value="Eukaryota"/>
</dbReference>
<evidence type="ECO:0008006" key="3">
    <source>
        <dbReference type="Google" id="ProtNLM"/>
    </source>
</evidence>
<keyword evidence="2" id="KW-1185">Reference proteome</keyword>
<gene>
    <name evidence="1" type="ORF">AMTR_s00066p00138830</name>
</gene>
<dbReference type="EMBL" id="KI392060">
    <property type="protein sequence ID" value="ERN20220.1"/>
    <property type="molecule type" value="Genomic_DNA"/>
</dbReference>
<dbReference type="AlphaFoldDB" id="U5DDB8"/>
<dbReference type="InterPro" id="IPR011032">
    <property type="entry name" value="GroES-like_sf"/>
</dbReference>
<dbReference type="Gramene" id="ERN20220">
    <property type="protein sequence ID" value="ERN20220"/>
    <property type="gene ID" value="AMTR_s00066p00138830"/>
</dbReference>
<dbReference type="Gene3D" id="3.90.180.10">
    <property type="entry name" value="Medium-chain alcohol dehydrogenases, catalytic domain"/>
    <property type="match status" value="1"/>
</dbReference>
<protein>
    <recommendedName>
        <fullName evidence="3">Alcohol dehydrogenase-like C-terminal domain-containing protein</fullName>
    </recommendedName>
</protein>
<sequence>MYFDNVGNVGGVVLDAVLLNMKDNGRISVCGMISQYNKDEPEIVKNLFCLVLECIEMKGFMVFDFWDLYPYFLEATIRRIKEGEIVYVEDIVEGLENAPSALIGLFTGKNIGKQIVLVSCE</sequence>
<reference evidence="2" key="1">
    <citation type="journal article" date="2013" name="Science">
        <title>The Amborella genome and the evolution of flowering plants.</title>
        <authorList>
            <consortium name="Amborella Genome Project"/>
        </authorList>
    </citation>
    <scope>NUCLEOTIDE SEQUENCE [LARGE SCALE GENOMIC DNA]</scope>
</reference>
<dbReference type="Proteomes" id="UP000017836">
    <property type="component" value="Unassembled WGS sequence"/>
</dbReference>
<dbReference type="SUPFAM" id="SSF50129">
    <property type="entry name" value="GroES-like"/>
    <property type="match status" value="1"/>
</dbReference>
<evidence type="ECO:0000313" key="1">
    <source>
        <dbReference type="EMBL" id="ERN20220.1"/>
    </source>
</evidence>
<organism evidence="1 2">
    <name type="scientific">Amborella trichopoda</name>
    <dbReference type="NCBI Taxonomy" id="13333"/>
    <lineage>
        <taxon>Eukaryota</taxon>
        <taxon>Viridiplantae</taxon>
        <taxon>Streptophyta</taxon>
        <taxon>Embryophyta</taxon>
        <taxon>Tracheophyta</taxon>
        <taxon>Spermatophyta</taxon>
        <taxon>Magnoliopsida</taxon>
        <taxon>Amborellales</taxon>
        <taxon>Amborellaceae</taxon>
        <taxon>Amborella</taxon>
    </lineage>
</organism>
<dbReference type="HOGENOM" id="CLU_026673_25_1_1"/>
<dbReference type="InterPro" id="IPR036291">
    <property type="entry name" value="NAD(P)-bd_dom_sf"/>
</dbReference>
<dbReference type="GO" id="GO:0016628">
    <property type="term" value="F:oxidoreductase activity, acting on the CH-CH group of donors, NAD or NADP as acceptor"/>
    <property type="evidence" value="ECO:0007669"/>
    <property type="project" value="InterPro"/>
</dbReference>
<dbReference type="PANTHER" id="PTHR43205:SF7">
    <property type="entry name" value="PROSTAGLANDIN REDUCTASE 1"/>
    <property type="match status" value="1"/>
</dbReference>
<accession>U5DDB8</accession>
<proteinExistence type="predicted"/>
<evidence type="ECO:0000313" key="2">
    <source>
        <dbReference type="Proteomes" id="UP000017836"/>
    </source>
</evidence>
<dbReference type="SUPFAM" id="SSF51735">
    <property type="entry name" value="NAD(P)-binding Rossmann-fold domains"/>
    <property type="match status" value="1"/>
</dbReference>